<sequence>MDKIRAEAIQEILKKLPTKSLLRFKCVSKRWCSMIEDPVFVDAFRVRSHNRSASLLIRKNHYRKLNNGGVRKVNDFFLVDLKGNSAPLPVPSYLETLTFPYEEVDGTIIKDEPFLHFVEGLVCINNIIWNPTTRKIMDLPPRKLNQNEDTNVVAGSYFWCVSAEYFLGFDYSTREYKVLSISRTGSKINHGRKNAWDTTDDQVYAEVLTLGTNSWRNTNFSLPQDLESDFSVMTNCTINGIIYLVIHRHRYRYAPQSYCLLTFDLSNEKFQLLPIPKGFDYSDHACEVGERFALIEQLSRTIWILQDSESGKWTEEDFLWPQDWYKNLSYDDNRPVIDFDIEPIGSCPTGDILFKRLKYLGGEDDEDDEEESQPSTCVCYDMKLKSARIIPELNGVIDPRYDWDDICIKHVETIHPLK</sequence>
<feature type="domain" description="F-box" evidence="1">
    <location>
        <begin position="1"/>
        <end position="47"/>
    </location>
</feature>
<dbReference type="NCBIfam" id="TIGR01640">
    <property type="entry name" value="F_box_assoc_1"/>
    <property type="match status" value="1"/>
</dbReference>
<dbReference type="PROSITE" id="PS50181">
    <property type="entry name" value="FBOX"/>
    <property type="match status" value="1"/>
</dbReference>
<dbReference type="PANTHER" id="PTHR31111">
    <property type="entry name" value="BNAA05G37150D PROTEIN-RELATED"/>
    <property type="match status" value="1"/>
</dbReference>
<protein>
    <submittedName>
        <fullName evidence="3">F-box protein At1g47790</fullName>
    </submittedName>
</protein>
<gene>
    <name evidence="3" type="primary">LOC140016665</name>
</gene>
<keyword evidence="2" id="KW-1185">Reference proteome</keyword>
<dbReference type="InterPro" id="IPR001810">
    <property type="entry name" value="F-box_dom"/>
</dbReference>
<dbReference type="GeneID" id="140016665"/>
<dbReference type="InterPro" id="IPR013187">
    <property type="entry name" value="F-box-assoc_dom_typ3"/>
</dbReference>
<dbReference type="SMART" id="SM00256">
    <property type="entry name" value="FBOX"/>
    <property type="match status" value="1"/>
</dbReference>
<evidence type="ECO:0000313" key="2">
    <source>
        <dbReference type="Proteomes" id="UP001652660"/>
    </source>
</evidence>
<dbReference type="PANTHER" id="PTHR31111:SF138">
    <property type="entry name" value="F-BOX ASSOCIATED DOMAIN-CONTAINING PROTEIN"/>
    <property type="match status" value="1"/>
</dbReference>
<proteinExistence type="predicted"/>
<dbReference type="CDD" id="cd22157">
    <property type="entry name" value="F-box_AtFBW1-like"/>
    <property type="match status" value="1"/>
</dbReference>
<dbReference type="Pfam" id="PF00646">
    <property type="entry name" value="F-box"/>
    <property type="match status" value="1"/>
</dbReference>
<dbReference type="Proteomes" id="UP001652660">
    <property type="component" value="Chromosome 11c"/>
</dbReference>
<dbReference type="Gene3D" id="1.20.1280.50">
    <property type="match status" value="1"/>
</dbReference>
<dbReference type="RefSeq" id="XP_071926338.1">
    <property type="nucleotide sequence ID" value="XM_072070237.1"/>
</dbReference>
<organism evidence="2 3">
    <name type="scientific">Coffea arabica</name>
    <name type="common">Arabian coffee</name>
    <dbReference type="NCBI Taxonomy" id="13443"/>
    <lineage>
        <taxon>Eukaryota</taxon>
        <taxon>Viridiplantae</taxon>
        <taxon>Streptophyta</taxon>
        <taxon>Embryophyta</taxon>
        <taxon>Tracheophyta</taxon>
        <taxon>Spermatophyta</taxon>
        <taxon>Magnoliopsida</taxon>
        <taxon>eudicotyledons</taxon>
        <taxon>Gunneridae</taxon>
        <taxon>Pentapetalae</taxon>
        <taxon>asterids</taxon>
        <taxon>lamiids</taxon>
        <taxon>Gentianales</taxon>
        <taxon>Rubiaceae</taxon>
        <taxon>Ixoroideae</taxon>
        <taxon>Gardenieae complex</taxon>
        <taxon>Bertiereae - Coffeeae clade</taxon>
        <taxon>Coffeeae</taxon>
        <taxon>Coffea</taxon>
    </lineage>
</organism>
<dbReference type="Pfam" id="PF08268">
    <property type="entry name" value="FBA_3"/>
    <property type="match status" value="1"/>
</dbReference>
<dbReference type="InterPro" id="IPR036047">
    <property type="entry name" value="F-box-like_dom_sf"/>
</dbReference>
<evidence type="ECO:0000259" key="1">
    <source>
        <dbReference type="PROSITE" id="PS50181"/>
    </source>
</evidence>
<name>A0ABM4W3H3_COFAR</name>
<dbReference type="InterPro" id="IPR017451">
    <property type="entry name" value="F-box-assoc_interact_dom"/>
</dbReference>
<accession>A0ABM4W3H3</accession>
<dbReference type="SUPFAM" id="SSF81383">
    <property type="entry name" value="F-box domain"/>
    <property type="match status" value="1"/>
</dbReference>
<reference evidence="3" key="1">
    <citation type="submission" date="2025-08" db="UniProtKB">
        <authorList>
            <consortium name="RefSeq"/>
        </authorList>
    </citation>
    <scope>IDENTIFICATION</scope>
    <source>
        <tissue evidence="3">Leaves</tissue>
    </source>
</reference>
<evidence type="ECO:0000313" key="3">
    <source>
        <dbReference type="RefSeq" id="XP_071926338.1"/>
    </source>
</evidence>